<dbReference type="SUPFAM" id="SSF48150">
    <property type="entry name" value="DNA-glycosylase"/>
    <property type="match status" value="1"/>
</dbReference>
<feature type="binding site" evidence="1">
    <location>
        <position position="548"/>
    </location>
    <ligand>
        <name>Zn(2+)</name>
        <dbReference type="ChEBI" id="CHEBI:29105"/>
    </ligand>
</feature>
<dbReference type="InterPro" id="IPR005019">
    <property type="entry name" value="Adenine_glyco"/>
</dbReference>
<reference evidence="4" key="1">
    <citation type="journal article" date="2012" name="Nat. Biotechnol.">
        <title>Reference genome sequence of the model plant Setaria.</title>
        <authorList>
            <person name="Bennetzen J.L."/>
            <person name="Schmutz J."/>
            <person name="Wang H."/>
            <person name="Percifield R."/>
            <person name="Hawkins J."/>
            <person name="Pontaroli A.C."/>
            <person name="Estep M."/>
            <person name="Feng L."/>
            <person name="Vaughn J.N."/>
            <person name="Grimwood J."/>
            <person name="Jenkins J."/>
            <person name="Barry K."/>
            <person name="Lindquist E."/>
            <person name="Hellsten U."/>
            <person name="Deshpande S."/>
            <person name="Wang X."/>
            <person name="Wu X."/>
            <person name="Mitros T."/>
            <person name="Triplett J."/>
            <person name="Yang X."/>
            <person name="Ye C.Y."/>
            <person name="Mauro-Herrera M."/>
            <person name="Wang L."/>
            <person name="Li P."/>
            <person name="Sharma M."/>
            <person name="Sharma R."/>
            <person name="Ronald P.C."/>
            <person name="Panaud O."/>
            <person name="Kellogg E.A."/>
            <person name="Brutnell T.P."/>
            <person name="Doust A.N."/>
            <person name="Tuskan G.A."/>
            <person name="Rokhsar D."/>
            <person name="Devos K.M."/>
        </authorList>
    </citation>
    <scope>NUCLEOTIDE SEQUENCE [LARGE SCALE GENOMIC DNA]</scope>
    <source>
        <strain evidence="4">cv. Yugu1</strain>
    </source>
</reference>
<keyword evidence="1" id="KW-0862">Zinc</keyword>
<feature type="binding site" evidence="1">
    <location>
        <position position="544"/>
    </location>
    <ligand>
        <name>Zn(2+)</name>
        <dbReference type="ChEBI" id="CHEBI:29105"/>
    </ligand>
</feature>
<dbReference type="OMA" id="HSHWRSA"/>
<dbReference type="Pfam" id="PF03352">
    <property type="entry name" value="Adenine_glyco"/>
    <property type="match status" value="1"/>
</dbReference>
<dbReference type="InParanoid" id="K4A7I1"/>
<feature type="compositionally biased region" description="Basic and acidic residues" evidence="2">
    <location>
        <begin position="328"/>
        <end position="346"/>
    </location>
</feature>
<dbReference type="PANTHER" id="PTHR31116">
    <property type="entry name" value="OS04G0501200 PROTEIN"/>
    <property type="match status" value="1"/>
</dbReference>
<dbReference type="Gramene" id="KQK92113">
    <property type="protein sequence ID" value="KQK92113"/>
    <property type="gene ID" value="SETIT_034837mg"/>
</dbReference>
<evidence type="ECO:0000313" key="3">
    <source>
        <dbReference type="EnsemblPlants" id="KQK92113"/>
    </source>
</evidence>
<protein>
    <recommendedName>
        <fullName evidence="5">DNA-3-methyladenine glycosylase I</fullName>
    </recommendedName>
</protein>
<proteinExistence type="predicted"/>
<feature type="binding site" evidence="1">
    <location>
        <position position="371"/>
    </location>
    <ligand>
        <name>Zn(2+)</name>
        <dbReference type="ChEBI" id="CHEBI:29105"/>
    </ligand>
</feature>
<evidence type="ECO:0000256" key="2">
    <source>
        <dbReference type="SAM" id="MobiDB-lite"/>
    </source>
</evidence>
<dbReference type="STRING" id="4555.K4A7I1"/>
<dbReference type="HOGENOM" id="CLU_022971_0_0_1"/>
<keyword evidence="1" id="KW-0479">Metal-binding</keyword>
<dbReference type="AlphaFoldDB" id="K4A7I1"/>
<keyword evidence="4" id="KW-1185">Reference proteome</keyword>
<evidence type="ECO:0000313" key="4">
    <source>
        <dbReference type="Proteomes" id="UP000004995"/>
    </source>
</evidence>
<dbReference type="Gene3D" id="1.10.340.30">
    <property type="entry name" value="Hypothetical protein, domain 2"/>
    <property type="match status" value="1"/>
</dbReference>
<dbReference type="InterPro" id="IPR007757">
    <property type="entry name" value="MT-A70-like"/>
</dbReference>
<reference evidence="3" key="2">
    <citation type="submission" date="2018-08" db="UniProtKB">
        <authorList>
            <consortium name="EnsemblPlants"/>
        </authorList>
    </citation>
    <scope>IDENTIFICATION</scope>
    <source>
        <strain evidence="3">Yugu1</strain>
    </source>
</reference>
<sequence length="588" mass="66687">MEICDELRSFEATGVYRLDGTGTSTGATFLDPVRLLNGSYQRFRVVPSAYYSRSFEPPRQLGDPETEQPEKRKKRKRNQKPKPRELNAMERIAEARHQEARTLLLSAHESLIKDKYLLEHLSKMIEGKEHTLDVGSGPENNFIELGTSWRAPFYEITICFRKPLVLGNGEGSSDEGYPTLPNRYLLYLPVQELAHTAGALLVLWITNREKLRMFVEKELLPSWGVKDPTVFYWLKVKPDGSLIGDLDLFHHRPYECLLLGYINVNTDAKQELNFKLLEGSQVIMSVPGSTSPELRRVQTVLPTASSKVASARAKLAERAKSPANSKAKGPDDQERRGKSGRGENDRLVPSARRRNSPPPLPVGLDTGRMRCSWITTNSDPLYVAFHDEEWAVPVHDDRTLFELLTLSQALAELTWPAILSKREEFREMFDGFNSASVSEFTEKKINLMRSNGSVLLSEQKIRAVVTNAKQMQKVVKEFGSFSNYCWSFVNHKPITNCFRYARQVPTKTPKAEAISRDLMRRGFQCVGPTTIYSFMQVTGIVNDHLSCCFRFKACSQHKASENNVRAESTLPDRKLSSPSSEDSDIREM</sequence>
<feature type="region of interest" description="Disordered" evidence="2">
    <location>
        <begin position="311"/>
        <end position="365"/>
    </location>
</feature>
<dbReference type="EMBL" id="AGNK02006093">
    <property type="status" value="NOT_ANNOTATED_CDS"/>
    <property type="molecule type" value="Genomic_DNA"/>
</dbReference>
<evidence type="ECO:0000256" key="1">
    <source>
        <dbReference type="PIRSR" id="PIRSR605019-1"/>
    </source>
</evidence>
<dbReference type="Pfam" id="PF05063">
    <property type="entry name" value="MT-A70"/>
    <property type="match status" value="1"/>
</dbReference>
<dbReference type="eggNOG" id="KOG2356">
    <property type="taxonomic scope" value="Eukaryota"/>
</dbReference>
<dbReference type="GO" id="GO:0006284">
    <property type="term" value="P:base-excision repair"/>
    <property type="evidence" value="ECO:0007669"/>
    <property type="project" value="InterPro"/>
</dbReference>
<dbReference type="EnsemblPlants" id="KQK92113">
    <property type="protein sequence ID" value="KQK92113"/>
    <property type="gene ID" value="SETIT_034837mg"/>
</dbReference>
<name>K4A7I1_SETIT</name>
<dbReference type="Proteomes" id="UP000004995">
    <property type="component" value="Unassembled WGS sequence"/>
</dbReference>
<dbReference type="GO" id="GO:0008725">
    <property type="term" value="F:DNA-3-methyladenine glycosylase activity"/>
    <property type="evidence" value="ECO:0007669"/>
    <property type="project" value="InterPro"/>
</dbReference>
<dbReference type="GO" id="GO:0046872">
    <property type="term" value="F:metal ion binding"/>
    <property type="evidence" value="ECO:0007669"/>
    <property type="project" value="UniProtKB-KW"/>
</dbReference>
<dbReference type="InterPro" id="IPR011257">
    <property type="entry name" value="DNA_glycosylase"/>
</dbReference>
<dbReference type="PANTHER" id="PTHR31116:SF25">
    <property type="entry name" value="DNA GLYCOSYLASE SUPERFAMILY PROTEIN"/>
    <property type="match status" value="1"/>
</dbReference>
<accession>K4A7I1</accession>
<organism evidence="3 4">
    <name type="scientific">Setaria italica</name>
    <name type="common">Foxtail millet</name>
    <name type="synonym">Panicum italicum</name>
    <dbReference type="NCBI Taxonomy" id="4555"/>
    <lineage>
        <taxon>Eukaryota</taxon>
        <taxon>Viridiplantae</taxon>
        <taxon>Streptophyta</taxon>
        <taxon>Embryophyta</taxon>
        <taxon>Tracheophyta</taxon>
        <taxon>Spermatophyta</taxon>
        <taxon>Magnoliopsida</taxon>
        <taxon>Liliopsida</taxon>
        <taxon>Poales</taxon>
        <taxon>Poaceae</taxon>
        <taxon>PACMAD clade</taxon>
        <taxon>Panicoideae</taxon>
        <taxon>Panicodae</taxon>
        <taxon>Paniceae</taxon>
        <taxon>Cenchrinae</taxon>
        <taxon>Setaria</taxon>
    </lineage>
</organism>
<feature type="region of interest" description="Disordered" evidence="2">
    <location>
        <begin position="562"/>
        <end position="588"/>
    </location>
</feature>
<evidence type="ECO:0008006" key="5">
    <source>
        <dbReference type="Google" id="ProtNLM"/>
    </source>
</evidence>
<feature type="region of interest" description="Disordered" evidence="2">
    <location>
        <begin position="54"/>
        <end position="87"/>
    </location>
</feature>
<feature type="binding site" evidence="1">
    <location>
        <position position="386"/>
    </location>
    <ligand>
        <name>Zn(2+)</name>
        <dbReference type="ChEBI" id="CHEBI:29105"/>
    </ligand>
</feature>
<feature type="compositionally biased region" description="Basic residues" evidence="2">
    <location>
        <begin position="71"/>
        <end position="81"/>
    </location>
</feature>